<evidence type="ECO:0000313" key="2">
    <source>
        <dbReference type="EMBL" id="CAB4999616.1"/>
    </source>
</evidence>
<proteinExistence type="predicted"/>
<reference evidence="2" key="1">
    <citation type="submission" date="2020-05" db="EMBL/GenBank/DDBJ databases">
        <authorList>
            <person name="Chiriac C."/>
            <person name="Salcher M."/>
            <person name="Ghai R."/>
            <person name="Kavagutti S V."/>
        </authorList>
    </citation>
    <scope>NUCLEOTIDE SEQUENCE</scope>
</reference>
<dbReference type="EMBL" id="CAFBOM010000279">
    <property type="protein sequence ID" value="CAB4999616.1"/>
    <property type="molecule type" value="Genomic_DNA"/>
</dbReference>
<protein>
    <submittedName>
        <fullName evidence="2">Unannotated protein</fullName>
    </submittedName>
</protein>
<sequence>MSKAAVESSLVIKTFERAEMLEVFAGNLPDPKQRAEQLRVAMDLISDLGPIRPVSVSKVLGLTEKTVRAWASEGALGIARTEPRVLLDPLSVHTVLHLVEGLRAAGQTRGLLDEVYRRLSDTSLIESRDLQESLGQMKQGQGEVVRARPSA</sequence>
<accession>A0A6J7P2F1</accession>
<name>A0A6J7P2F1_9ZZZZ</name>
<evidence type="ECO:0000313" key="1">
    <source>
        <dbReference type="EMBL" id="CAB4748530.1"/>
    </source>
</evidence>
<organism evidence="2">
    <name type="scientific">freshwater metagenome</name>
    <dbReference type="NCBI Taxonomy" id="449393"/>
    <lineage>
        <taxon>unclassified sequences</taxon>
        <taxon>metagenomes</taxon>
        <taxon>ecological metagenomes</taxon>
    </lineage>
</organism>
<dbReference type="EMBL" id="CAEZYZ010000103">
    <property type="protein sequence ID" value="CAB4748530.1"/>
    <property type="molecule type" value="Genomic_DNA"/>
</dbReference>
<gene>
    <name evidence="1" type="ORF">UFOPK2810_00723</name>
    <name evidence="2" type="ORF">UFOPK3957_01493</name>
</gene>
<dbReference type="AlphaFoldDB" id="A0A6J7P2F1"/>